<gene>
    <name evidence="2" type="ORF">B5V02_06515</name>
</gene>
<dbReference type="Gene3D" id="1.10.287.900">
    <property type="entry name" value="The crystal structure of the spermine/spermidine acetyltransferase from enterococcus faecali"/>
    <property type="match status" value="1"/>
</dbReference>
<dbReference type="Pfam" id="PF00583">
    <property type="entry name" value="Acetyltransf_1"/>
    <property type="match status" value="1"/>
</dbReference>
<dbReference type="Gene3D" id="3.40.630.30">
    <property type="match status" value="1"/>
</dbReference>
<evidence type="ECO:0000313" key="3">
    <source>
        <dbReference type="Proteomes" id="UP000248616"/>
    </source>
</evidence>
<dbReference type="InterPro" id="IPR016181">
    <property type="entry name" value="Acyl_CoA_acyltransferase"/>
</dbReference>
<dbReference type="InterPro" id="IPR050276">
    <property type="entry name" value="MshD_Acetyltransferase"/>
</dbReference>
<evidence type="ECO:0000259" key="1">
    <source>
        <dbReference type="PROSITE" id="PS51186"/>
    </source>
</evidence>
<name>A0A2W7CA13_9HYPH</name>
<dbReference type="EMBL" id="MZXV01000013">
    <property type="protein sequence ID" value="PZV40052.1"/>
    <property type="molecule type" value="Genomic_DNA"/>
</dbReference>
<sequence length="177" mass="19317">MAGQPGQAASVRAAGHGRWLQGIGLKTGEIRLASLTEANRASVASLELAPDQMDFVASNAESLDEAKSDDDARPRVVMAGDRVVGFLMYEAPQDDDEARIYRFMIDRKWQGKGYGKAALREVLDEIGSLGHISHVSICYEPHNEAARRLYRAAGFVEQGLDEDGEMIADLVLPADDR</sequence>
<dbReference type="GO" id="GO:0008999">
    <property type="term" value="F:protein-N-terminal-alanine acetyltransferase activity"/>
    <property type="evidence" value="ECO:0007669"/>
    <property type="project" value="TreeGrafter"/>
</dbReference>
<accession>A0A2W7CA13</accession>
<dbReference type="InterPro" id="IPR000182">
    <property type="entry name" value="GNAT_dom"/>
</dbReference>
<keyword evidence="2" id="KW-0808">Transferase</keyword>
<proteinExistence type="predicted"/>
<dbReference type="PANTHER" id="PTHR43617:SF20">
    <property type="entry name" value="N-ALPHA-ACETYLTRANSFERASE RIMI"/>
    <property type="match status" value="1"/>
</dbReference>
<comment type="caution">
    <text evidence="2">The sequence shown here is derived from an EMBL/GenBank/DDBJ whole genome shotgun (WGS) entry which is preliminary data.</text>
</comment>
<dbReference type="PANTHER" id="PTHR43617">
    <property type="entry name" value="L-AMINO ACID N-ACETYLTRANSFERASE"/>
    <property type="match status" value="1"/>
</dbReference>
<dbReference type="OrthoDB" id="9127144at2"/>
<feature type="domain" description="N-acetyltransferase" evidence="1">
    <location>
        <begin position="30"/>
        <end position="177"/>
    </location>
</feature>
<dbReference type="InterPro" id="IPR027455">
    <property type="entry name" value="Sper_AcTfrase_N"/>
</dbReference>
<keyword evidence="3" id="KW-1185">Reference proteome</keyword>
<protein>
    <submittedName>
        <fullName evidence="2">GNAT family N-acetyltransferase</fullName>
    </submittedName>
</protein>
<dbReference type="AlphaFoldDB" id="A0A2W7CA13"/>
<reference evidence="3" key="1">
    <citation type="submission" date="2017-03" db="EMBL/GenBank/DDBJ databases">
        <authorList>
            <person name="Safronova V.I."/>
            <person name="Sazanova A.L."/>
            <person name="Chirak E.R."/>
        </authorList>
    </citation>
    <scope>NUCLEOTIDE SEQUENCE [LARGE SCALE GENOMIC DNA]</scope>
    <source>
        <strain evidence="3">Ach-343</strain>
    </source>
</reference>
<evidence type="ECO:0000313" key="2">
    <source>
        <dbReference type="EMBL" id="PZV40052.1"/>
    </source>
</evidence>
<dbReference type="CDD" id="cd04301">
    <property type="entry name" value="NAT_SF"/>
    <property type="match status" value="1"/>
</dbReference>
<dbReference type="SUPFAM" id="SSF55729">
    <property type="entry name" value="Acyl-CoA N-acyltransferases (Nat)"/>
    <property type="match status" value="1"/>
</dbReference>
<dbReference type="PROSITE" id="PS51186">
    <property type="entry name" value="GNAT"/>
    <property type="match status" value="1"/>
</dbReference>
<organism evidence="2 3">
    <name type="scientific">Mesorhizobium kowhaii</name>
    <dbReference type="NCBI Taxonomy" id="1300272"/>
    <lineage>
        <taxon>Bacteria</taxon>
        <taxon>Pseudomonadati</taxon>
        <taxon>Pseudomonadota</taxon>
        <taxon>Alphaproteobacteria</taxon>
        <taxon>Hyphomicrobiales</taxon>
        <taxon>Phyllobacteriaceae</taxon>
        <taxon>Mesorhizobium</taxon>
    </lineage>
</organism>
<dbReference type="Proteomes" id="UP000248616">
    <property type="component" value="Unassembled WGS sequence"/>
</dbReference>